<gene>
    <name evidence="1" type="ORF">REH74_025820</name>
</gene>
<evidence type="ECO:0000313" key="2">
    <source>
        <dbReference type="Proteomes" id="UP001354073"/>
    </source>
</evidence>
<organism evidence="1 2">
    <name type="scientific">Vibrio campbellii</name>
    <dbReference type="NCBI Taxonomy" id="680"/>
    <lineage>
        <taxon>Bacteria</taxon>
        <taxon>Pseudomonadati</taxon>
        <taxon>Pseudomonadota</taxon>
        <taxon>Gammaproteobacteria</taxon>
        <taxon>Vibrionales</taxon>
        <taxon>Vibrionaceae</taxon>
        <taxon>Vibrio</taxon>
    </lineage>
</organism>
<name>A0ACC7RG68_9VIBR</name>
<reference evidence="1" key="1">
    <citation type="submission" date="2024-11" db="EMBL/GenBank/DDBJ databases">
        <title>Identification of new Vibrio campbellii strains harboring the pVA1 plasmid isolated from Penaeus vannamei postlarvae affected by outbreaks of acute hepatopancreatic necrosis disease (AHPND) in Mexico.</title>
        <authorList>
            <person name="Gomez-Gil B."/>
            <person name="Enciso-Ibarra J."/>
        </authorList>
    </citation>
    <scope>NUCLEOTIDE SEQUENCE</scope>
    <source>
        <strain evidence="1">M270204</strain>
    </source>
</reference>
<accession>A0ACC7RG68</accession>
<dbReference type="EMBL" id="JAVHXJ020000271">
    <property type="protein sequence ID" value="MGI1900949.1"/>
    <property type="molecule type" value="Genomic_DNA"/>
</dbReference>
<feature type="non-terminal residue" evidence="1">
    <location>
        <position position="1"/>
    </location>
</feature>
<proteinExistence type="predicted"/>
<comment type="caution">
    <text evidence="1">The sequence shown here is derived from an EMBL/GenBank/DDBJ whole genome shotgun (WGS) entry which is preliminary data.</text>
</comment>
<protein>
    <submittedName>
        <fullName evidence="1">EAL domain-containing protein</fullName>
    </submittedName>
</protein>
<sequence>KLDRSLLLDANDKKGKDLYELVAKLGHITHCEVVAEGVETQAEYDFVKACEVDKVQGYFFARPAPLLDILDEQQEKPFLSSQLQSRVEI</sequence>
<evidence type="ECO:0000313" key="1">
    <source>
        <dbReference type="EMBL" id="MGI1900949.1"/>
    </source>
</evidence>
<dbReference type="Proteomes" id="UP001354073">
    <property type="component" value="Unassembled WGS sequence"/>
</dbReference>